<accession>A0A2U1T531</accession>
<name>A0A2U1T531_9CORY</name>
<organism evidence="4 5">
    <name type="scientific">Corynebacterium yudongzhengii</name>
    <dbReference type="NCBI Taxonomy" id="2080740"/>
    <lineage>
        <taxon>Bacteria</taxon>
        <taxon>Bacillati</taxon>
        <taxon>Actinomycetota</taxon>
        <taxon>Actinomycetes</taxon>
        <taxon>Mycobacteriales</taxon>
        <taxon>Corynebacteriaceae</taxon>
        <taxon>Corynebacterium</taxon>
    </lineage>
</organism>
<dbReference type="PROSITE" id="PS51746">
    <property type="entry name" value="PPM_2"/>
    <property type="match status" value="1"/>
</dbReference>
<dbReference type="SMART" id="SM00331">
    <property type="entry name" value="PP2C_SIG"/>
    <property type="match status" value="1"/>
</dbReference>
<dbReference type="EMBL" id="QEEZ01000018">
    <property type="protein sequence ID" value="PWC01116.1"/>
    <property type="molecule type" value="Genomic_DNA"/>
</dbReference>
<keyword evidence="2" id="KW-0812">Transmembrane</keyword>
<dbReference type="OrthoDB" id="9801841at2"/>
<dbReference type="Pfam" id="PF13672">
    <property type="entry name" value="PP2C_2"/>
    <property type="match status" value="1"/>
</dbReference>
<dbReference type="Proteomes" id="UP000244989">
    <property type="component" value="Unassembled WGS sequence"/>
</dbReference>
<evidence type="ECO:0000313" key="4">
    <source>
        <dbReference type="EMBL" id="PWC01116.1"/>
    </source>
</evidence>
<proteinExistence type="predicted"/>
<comment type="caution">
    <text evidence="4">The sequence shown here is derived from an EMBL/GenBank/DDBJ whole genome shotgun (WGS) entry which is preliminary data.</text>
</comment>
<gene>
    <name evidence="4" type="ORF">DF222_09080</name>
</gene>
<keyword evidence="2" id="KW-1133">Transmembrane helix</keyword>
<feature type="region of interest" description="Disordered" evidence="1">
    <location>
        <begin position="440"/>
        <end position="464"/>
    </location>
</feature>
<evidence type="ECO:0000256" key="2">
    <source>
        <dbReference type="SAM" id="Phobius"/>
    </source>
</evidence>
<dbReference type="InterPro" id="IPR001932">
    <property type="entry name" value="PPM-type_phosphatase-like_dom"/>
</dbReference>
<dbReference type="RefSeq" id="WP_108430584.1">
    <property type="nucleotide sequence ID" value="NZ_CP026947.1"/>
</dbReference>
<sequence length="464" mass="49929">MTFRLNFTIASDRGLVRGNNEDSAYAGPNLLVLADGMGGHAAGEVASALMVEQLEKLDRDPGDNDMLALLGNYAEDANRQIARTIRERPETDGMGTTLTAVMFNGREVGLIHVGDSRGYRLREGKLTQLTVDDTFVQSLVDEGKLDPADVSSHPRKSLILKAYTGMPVDPTLAMLDVQPGDRLLLCSDGLSDPVTASTIEAALGQGDPAQAAKRLVELALRSGGPDNVTVVVADVLDERELSDVDKRHLPTEPVVGGALAGDAETPTHPDTSAGRAAALRRPATIPPNQAPREPEAAEMATGTDEDDDEESDPSRAGRWFALAAACLLILGLIGVAWWGYARLDDQYFVAVDGDDNFVVEQGADFSLFGRDLHTPMQRVCINEDGNLRYVDANTNADCSLFGTKDLPEPVRGSVESWGSGSYEEIVDRLQRLSDEALPVCVSPGEDREDSAERPEVNCRTVEEE</sequence>
<dbReference type="Gene3D" id="3.60.40.10">
    <property type="entry name" value="PPM-type phosphatase domain"/>
    <property type="match status" value="1"/>
</dbReference>
<feature type="transmembrane region" description="Helical" evidence="2">
    <location>
        <begin position="319"/>
        <end position="340"/>
    </location>
</feature>
<evidence type="ECO:0000313" key="5">
    <source>
        <dbReference type="Proteomes" id="UP000244989"/>
    </source>
</evidence>
<dbReference type="AlphaFoldDB" id="A0A2U1T531"/>
<feature type="domain" description="PPM-type phosphatase" evidence="3">
    <location>
        <begin position="6"/>
        <end position="235"/>
    </location>
</feature>
<dbReference type="SUPFAM" id="SSF81606">
    <property type="entry name" value="PP2C-like"/>
    <property type="match status" value="1"/>
</dbReference>
<dbReference type="KEGG" id="cyz:C3B44_00165"/>
<keyword evidence="5" id="KW-1185">Reference proteome</keyword>
<evidence type="ECO:0000256" key="1">
    <source>
        <dbReference type="SAM" id="MobiDB-lite"/>
    </source>
</evidence>
<keyword evidence="2" id="KW-0472">Membrane</keyword>
<evidence type="ECO:0000259" key="3">
    <source>
        <dbReference type="PROSITE" id="PS51746"/>
    </source>
</evidence>
<reference evidence="5" key="1">
    <citation type="submission" date="2018-04" db="EMBL/GenBank/DDBJ databases">
        <authorList>
            <person name="Liu S."/>
            <person name="Wang Z."/>
            <person name="Li J."/>
        </authorList>
    </citation>
    <scope>NUCLEOTIDE SEQUENCE [LARGE SCALE GENOMIC DNA]</scope>
    <source>
        <strain evidence="5">2189</strain>
    </source>
</reference>
<dbReference type="InterPro" id="IPR036457">
    <property type="entry name" value="PPM-type-like_dom_sf"/>
</dbReference>
<dbReference type="CDD" id="cd00143">
    <property type="entry name" value="PP2Cc"/>
    <property type="match status" value="1"/>
</dbReference>
<protein>
    <submittedName>
        <fullName evidence="4">Serine/threonine-protein phosphatase</fullName>
    </submittedName>
</protein>
<feature type="region of interest" description="Disordered" evidence="1">
    <location>
        <begin position="244"/>
        <end position="314"/>
    </location>
</feature>
<dbReference type="SMART" id="SM00332">
    <property type="entry name" value="PP2Cc"/>
    <property type="match status" value="1"/>
</dbReference>